<protein>
    <submittedName>
        <fullName evidence="1">Uncharacterized protein</fullName>
    </submittedName>
</protein>
<dbReference type="AlphaFoldDB" id="A0A1P8WD29"/>
<name>A0A1P8WD29_9PLAN</name>
<dbReference type="OrthoDB" id="3078661at2"/>
<dbReference type="KEGG" id="fmr:Fuma_01561"/>
<dbReference type="Proteomes" id="UP000187735">
    <property type="component" value="Chromosome"/>
</dbReference>
<evidence type="ECO:0000313" key="1">
    <source>
        <dbReference type="EMBL" id="APZ91960.1"/>
    </source>
</evidence>
<organism evidence="1 2">
    <name type="scientific">Fuerstiella marisgermanici</name>
    <dbReference type="NCBI Taxonomy" id="1891926"/>
    <lineage>
        <taxon>Bacteria</taxon>
        <taxon>Pseudomonadati</taxon>
        <taxon>Planctomycetota</taxon>
        <taxon>Planctomycetia</taxon>
        <taxon>Planctomycetales</taxon>
        <taxon>Planctomycetaceae</taxon>
        <taxon>Fuerstiella</taxon>
    </lineage>
</organism>
<dbReference type="RefSeq" id="WP_145944042.1">
    <property type="nucleotide sequence ID" value="NZ_CP017641.1"/>
</dbReference>
<dbReference type="EMBL" id="CP017641">
    <property type="protein sequence ID" value="APZ91960.1"/>
    <property type="molecule type" value="Genomic_DNA"/>
</dbReference>
<keyword evidence="2" id="KW-1185">Reference proteome</keyword>
<reference evidence="1 2" key="1">
    <citation type="journal article" date="2016" name="Front. Microbiol.">
        <title>Fuerstia marisgermanicae gen. nov., sp. nov., an Unusual Member of the Phylum Planctomycetes from the German Wadden Sea.</title>
        <authorList>
            <person name="Kohn T."/>
            <person name="Heuer A."/>
            <person name="Jogler M."/>
            <person name="Vollmers J."/>
            <person name="Boedeker C."/>
            <person name="Bunk B."/>
            <person name="Rast P."/>
            <person name="Borchert D."/>
            <person name="Glockner I."/>
            <person name="Freese H.M."/>
            <person name="Klenk H.P."/>
            <person name="Overmann J."/>
            <person name="Kaster A.K."/>
            <person name="Rohde M."/>
            <person name="Wiegand S."/>
            <person name="Jogler C."/>
        </authorList>
    </citation>
    <scope>NUCLEOTIDE SEQUENCE [LARGE SCALE GENOMIC DNA]</scope>
    <source>
        <strain evidence="1 2">NH11</strain>
    </source>
</reference>
<proteinExistence type="predicted"/>
<evidence type="ECO:0000313" key="2">
    <source>
        <dbReference type="Proteomes" id="UP000187735"/>
    </source>
</evidence>
<gene>
    <name evidence="1" type="ORF">Fuma_01561</name>
</gene>
<sequence>MHHALSRFLSNAQVVSPEQFDELFRRRALIAEFTSDDDEAAYVKKDEFLIHLIRREAERVFDSVDEHAPFIGDDWWPDHTRHLELTTKHCTPEFLTAIRRLLTDDYKDYRVQCCVYDDYMNEDTYIGSMVFSAKDLLVEAKLSQALQRQADA</sequence>
<accession>A0A1P8WD29</accession>